<feature type="non-terminal residue" evidence="1">
    <location>
        <position position="1"/>
    </location>
</feature>
<dbReference type="AlphaFoldDB" id="A0AAD7ZVF3"/>
<evidence type="ECO:0000313" key="1">
    <source>
        <dbReference type="EMBL" id="KAJ9587514.1"/>
    </source>
</evidence>
<organism evidence="1 3">
    <name type="scientific">Diploptera punctata</name>
    <name type="common">Pacific beetle cockroach</name>
    <dbReference type="NCBI Taxonomy" id="6984"/>
    <lineage>
        <taxon>Eukaryota</taxon>
        <taxon>Metazoa</taxon>
        <taxon>Ecdysozoa</taxon>
        <taxon>Arthropoda</taxon>
        <taxon>Hexapoda</taxon>
        <taxon>Insecta</taxon>
        <taxon>Pterygota</taxon>
        <taxon>Neoptera</taxon>
        <taxon>Polyneoptera</taxon>
        <taxon>Dictyoptera</taxon>
        <taxon>Blattodea</taxon>
        <taxon>Blaberoidea</taxon>
        <taxon>Blaberidae</taxon>
        <taxon>Diplopterinae</taxon>
        <taxon>Diploptera</taxon>
    </lineage>
</organism>
<keyword evidence="3" id="KW-1185">Reference proteome</keyword>
<proteinExistence type="predicted"/>
<comment type="caution">
    <text evidence="1">The sequence shown here is derived from an EMBL/GenBank/DDBJ whole genome shotgun (WGS) entry which is preliminary data.</text>
</comment>
<accession>A0AAD7ZVF3</accession>
<dbReference type="EMBL" id="JASPKZ010006212">
    <property type="protein sequence ID" value="KAJ9587514.1"/>
    <property type="molecule type" value="Genomic_DNA"/>
</dbReference>
<name>A0AAD7ZVF3_DIPPU</name>
<reference evidence="1" key="1">
    <citation type="journal article" date="2023" name="IScience">
        <title>Live-bearing cockroach genome reveals convergent evolutionary mechanisms linked to viviparity in insects and beyond.</title>
        <authorList>
            <person name="Fouks B."/>
            <person name="Harrison M.C."/>
            <person name="Mikhailova A.A."/>
            <person name="Marchal E."/>
            <person name="English S."/>
            <person name="Carruthers M."/>
            <person name="Jennings E.C."/>
            <person name="Chiamaka E.L."/>
            <person name="Frigard R.A."/>
            <person name="Pippel M."/>
            <person name="Attardo G.M."/>
            <person name="Benoit J.B."/>
            <person name="Bornberg-Bauer E."/>
            <person name="Tobe S.S."/>
        </authorList>
    </citation>
    <scope>NUCLEOTIDE SEQUENCE</scope>
    <source>
        <strain evidence="1">Stay&amp;Tobe</strain>
    </source>
</reference>
<reference evidence="1" key="2">
    <citation type="submission" date="2023-05" db="EMBL/GenBank/DDBJ databases">
        <authorList>
            <person name="Fouks B."/>
        </authorList>
    </citation>
    <scope>NUCLEOTIDE SEQUENCE</scope>
    <source>
        <strain evidence="1">Stay&amp;Tobe</strain>
        <tissue evidence="1">Testes</tissue>
    </source>
</reference>
<protein>
    <submittedName>
        <fullName evidence="1">Uncharacterized protein</fullName>
    </submittedName>
</protein>
<evidence type="ECO:0000313" key="2">
    <source>
        <dbReference type="EMBL" id="KAJ9601161.1"/>
    </source>
</evidence>
<dbReference type="EMBL" id="JASPKZ010000033">
    <property type="protein sequence ID" value="KAJ9601161.1"/>
    <property type="molecule type" value="Genomic_DNA"/>
</dbReference>
<sequence>PSEEMEDPASACKNYTSEGNWENPYLDAECIGRSTYDCSSFYSGCPISPLDFISNVY</sequence>
<dbReference type="Proteomes" id="UP001233999">
    <property type="component" value="Unassembled WGS sequence"/>
</dbReference>
<gene>
    <name evidence="2" type="ORF">L9F63_000681</name>
    <name evidence="1" type="ORF">L9F63_028231</name>
</gene>
<evidence type="ECO:0000313" key="3">
    <source>
        <dbReference type="Proteomes" id="UP001233999"/>
    </source>
</evidence>